<dbReference type="EMBL" id="JAUJYO010000003">
    <property type="protein sequence ID" value="KAK1321479.1"/>
    <property type="molecule type" value="Genomic_DNA"/>
</dbReference>
<evidence type="ECO:0000313" key="2">
    <source>
        <dbReference type="EMBL" id="KAK1321479.1"/>
    </source>
</evidence>
<dbReference type="InterPro" id="IPR050942">
    <property type="entry name" value="F-box_BR-signaling"/>
</dbReference>
<protein>
    <recommendedName>
        <fullName evidence="1">KIB1-4 beta-propeller domain-containing protein</fullName>
    </recommendedName>
</protein>
<comment type="caution">
    <text evidence="2">The sequence shown here is derived from an EMBL/GenBank/DDBJ whole genome shotgun (WGS) entry which is preliminary data.</text>
</comment>
<dbReference type="Proteomes" id="UP001180020">
    <property type="component" value="Unassembled WGS sequence"/>
</dbReference>
<keyword evidence="3" id="KW-1185">Reference proteome</keyword>
<dbReference type="AlphaFoldDB" id="A0AAV9F8F4"/>
<gene>
    <name evidence="2" type="ORF">QJS10_CPA03g01376</name>
</gene>
<reference evidence="2" key="1">
    <citation type="journal article" date="2023" name="Nat. Commun.">
        <title>Diploid and tetraploid genomes of Acorus and the evolution of monocots.</title>
        <authorList>
            <person name="Ma L."/>
            <person name="Liu K.W."/>
            <person name="Li Z."/>
            <person name="Hsiao Y.Y."/>
            <person name="Qi Y."/>
            <person name="Fu T."/>
            <person name="Tang G.D."/>
            <person name="Zhang D."/>
            <person name="Sun W.H."/>
            <person name="Liu D.K."/>
            <person name="Li Y."/>
            <person name="Chen G.Z."/>
            <person name="Liu X.D."/>
            <person name="Liao X.Y."/>
            <person name="Jiang Y.T."/>
            <person name="Yu X."/>
            <person name="Hao Y."/>
            <person name="Huang J."/>
            <person name="Zhao X.W."/>
            <person name="Ke S."/>
            <person name="Chen Y.Y."/>
            <person name="Wu W.L."/>
            <person name="Hsu J.L."/>
            <person name="Lin Y.F."/>
            <person name="Huang M.D."/>
            <person name="Li C.Y."/>
            <person name="Huang L."/>
            <person name="Wang Z.W."/>
            <person name="Zhao X."/>
            <person name="Zhong W.Y."/>
            <person name="Peng D.H."/>
            <person name="Ahmad S."/>
            <person name="Lan S."/>
            <person name="Zhang J.S."/>
            <person name="Tsai W.C."/>
            <person name="Van de Peer Y."/>
            <person name="Liu Z.J."/>
        </authorList>
    </citation>
    <scope>NUCLEOTIDE SEQUENCE</scope>
    <source>
        <strain evidence="2">CP</strain>
    </source>
</reference>
<feature type="domain" description="KIB1-4 beta-propeller" evidence="1">
    <location>
        <begin position="53"/>
        <end position="302"/>
    </location>
</feature>
<proteinExistence type="predicted"/>
<sequence length="307" mass="35136">MENLSDYTRLGAVCKPWRTAFVGLPRPLHLRFPLLFLSSRTTINSDNGADHALYSPFERKVFPVKLPDRPRPERCIGSSSDGWVCMIDDDGLDIYLFNPFSGVVVHLPCLFGDENLFKAVWSAKPTDPDFIIVLFKLDPHSLVYCRTGDAQWTFMHNSLRLTDLKCVSDAIFYKEKLYVLEDEEGRIVAVDLLHQEVEEIWIPKLVDSVFPIGFKRMYLAAGPSGLLFIARQKQFSTYEWQGMDVQLQTGGFRIFEFDETMTKWKERESLGDGMLFLGLNASMWLSSSNFQQCKGNSIYFTDDSSMA</sequence>
<name>A0AAV9F8F4_ACOCL</name>
<dbReference type="PANTHER" id="PTHR44259">
    <property type="entry name" value="OS07G0183000 PROTEIN-RELATED"/>
    <property type="match status" value="1"/>
</dbReference>
<dbReference type="Pfam" id="PF03478">
    <property type="entry name" value="Beta-prop_KIB1-4"/>
    <property type="match status" value="1"/>
</dbReference>
<evidence type="ECO:0000259" key="1">
    <source>
        <dbReference type="Pfam" id="PF03478"/>
    </source>
</evidence>
<evidence type="ECO:0000313" key="3">
    <source>
        <dbReference type="Proteomes" id="UP001180020"/>
    </source>
</evidence>
<dbReference type="InterPro" id="IPR005174">
    <property type="entry name" value="KIB1-4_b-propeller"/>
</dbReference>
<reference evidence="2" key="2">
    <citation type="submission" date="2023-06" db="EMBL/GenBank/DDBJ databases">
        <authorList>
            <person name="Ma L."/>
            <person name="Liu K.-W."/>
            <person name="Li Z."/>
            <person name="Hsiao Y.-Y."/>
            <person name="Qi Y."/>
            <person name="Fu T."/>
            <person name="Tang G."/>
            <person name="Zhang D."/>
            <person name="Sun W.-H."/>
            <person name="Liu D.-K."/>
            <person name="Li Y."/>
            <person name="Chen G.-Z."/>
            <person name="Liu X.-D."/>
            <person name="Liao X.-Y."/>
            <person name="Jiang Y.-T."/>
            <person name="Yu X."/>
            <person name="Hao Y."/>
            <person name="Huang J."/>
            <person name="Zhao X.-W."/>
            <person name="Ke S."/>
            <person name="Chen Y.-Y."/>
            <person name="Wu W.-L."/>
            <person name="Hsu J.-L."/>
            <person name="Lin Y.-F."/>
            <person name="Huang M.-D."/>
            <person name="Li C.-Y."/>
            <person name="Huang L."/>
            <person name="Wang Z.-W."/>
            <person name="Zhao X."/>
            <person name="Zhong W.-Y."/>
            <person name="Peng D.-H."/>
            <person name="Ahmad S."/>
            <person name="Lan S."/>
            <person name="Zhang J.-S."/>
            <person name="Tsai W.-C."/>
            <person name="Van De Peer Y."/>
            <person name="Liu Z.-J."/>
        </authorList>
    </citation>
    <scope>NUCLEOTIDE SEQUENCE</scope>
    <source>
        <strain evidence="2">CP</strain>
        <tissue evidence="2">Leaves</tissue>
    </source>
</reference>
<organism evidence="2 3">
    <name type="scientific">Acorus calamus</name>
    <name type="common">Sweet flag</name>
    <dbReference type="NCBI Taxonomy" id="4465"/>
    <lineage>
        <taxon>Eukaryota</taxon>
        <taxon>Viridiplantae</taxon>
        <taxon>Streptophyta</taxon>
        <taxon>Embryophyta</taxon>
        <taxon>Tracheophyta</taxon>
        <taxon>Spermatophyta</taxon>
        <taxon>Magnoliopsida</taxon>
        <taxon>Liliopsida</taxon>
        <taxon>Acoraceae</taxon>
        <taxon>Acorus</taxon>
    </lineage>
</organism>
<accession>A0AAV9F8F4</accession>